<evidence type="ECO:0000256" key="1">
    <source>
        <dbReference type="ARBA" id="ARBA00001974"/>
    </source>
</evidence>
<comment type="catalytic activity">
    <reaction evidence="6">
        <text>a quinone + sn-glycerol 3-phosphate = dihydroxyacetone phosphate + a quinol</text>
        <dbReference type="Rhea" id="RHEA:18977"/>
        <dbReference type="ChEBI" id="CHEBI:24646"/>
        <dbReference type="ChEBI" id="CHEBI:57597"/>
        <dbReference type="ChEBI" id="CHEBI:57642"/>
        <dbReference type="ChEBI" id="CHEBI:132124"/>
        <dbReference type="EC" id="1.1.5.3"/>
    </reaction>
</comment>
<name>A0A367WUT9_9PROT</name>
<evidence type="ECO:0000313" key="9">
    <source>
        <dbReference type="EMBL" id="RCK44281.1"/>
    </source>
</evidence>
<keyword evidence="4" id="KW-0274">FAD</keyword>
<dbReference type="PROSITE" id="PS00978">
    <property type="entry name" value="FAD_G3PDH_2"/>
    <property type="match status" value="1"/>
</dbReference>
<feature type="domain" description="Alpha-glycerophosphate oxidase C-terminal" evidence="8">
    <location>
        <begin position="386"/>
        <end position="487"/>
    </location>
</feature>
<dbReference type="AlphaFoldDB" id="A0A367WUT9"/>
<comment type="similarity">
    <text evidence="2 6">Belongs to the FAD-dependent glycerol-3-phosphate dehydrogenase family.</text>
</comment>
<reference evidence="9 10" key="1">
    <citation type="submission" date="2014-07" db="EMBL/GenBank/DDBJ databases">
        <title>Draft genome sequence of Thalassospira profundimaris PR54-5.</title>
        <authorList>
            <person name="Lai Q."/>
            <person name="Shao Z."/>
        </authorList>
    </citation>
    <scope>NUCLEOTIDE SEQUENCE [LARGE SCALE GENOMIC DNA]</scope>
    <source>
        <strain evidence="9 10">PR54-5</strain>
    </source>
</reference>
<evidence type="ECO:0000259" key="7">
    <source>
        <dbReference type="Pfam" id="PF01266"/>
    </source>
</evidence>
<dbReference type="EMBL" id="JPWI01000010">
    <property type="protein sequence ID" value="RCK44281.1"/>
    <property type="molecule type" value="Genomic_DNA"/>
</dbReference>
<dbReference type="InterPro" id="IPR006076">
    <property type="entry name" value="FAD-dep_OxRdtase"/>
</dbReference>
<dbReference type="NCBIfam" id="NF008899">
    <property type="entry name" value="PRK12266.1"/>
    <property type="match status" value="1"/>
</dbReference>
<dbReference type="SUPFAM" id="SSF51905">
    <property type="entry name" value="FAD/NAD(P)-binding domain"/>
    <property type="match status" value="1"/>
</dbReference>
<dbReference type="Proteomes" id="UP000252255">
    <property type="component" value="Unassembled WGS sequence"/>
</dbReference>
<dbReference type="InterPro" id="IPR036188">
    <property type="entry name" value="FAD/NAD-bd_sf"/>
</dbReference>
<dbReference type="RefSeq" id="WP_114098947.1">
    <property type="nucleotide sequence ID" value="NZ_JPWI01000010.1"/>
</dbReference>
<dbReference type="Gene3D" id="6.10.250.1890">
    <property type="match status" value="1"/>
</dbReference>
<dbReference type="Gene3D" id="3.50.50.60">
    <property type="entry name" value="FAD/NAD(P)-binding domain"/>
    <property type="match status" value="1"/>
</dbReference>
<dbReference type="PANTHER" id="PTHR11985:SF15">
    <property type="entry name" value="GLYCEROL-3-PHOSPHATE DEHYDROGENASE, MITOCHONDRIAL"/>
    <property type="match status" value="1"/>
</dbReference>
<dbReference type="PRINTS" id="PR01001">
    <property type="entry name" value="FADG3PDH"/>
</dbReference>
<comment type="cofactor">
    <cofactor evidence="1 6">
        <name>FAD</name>
        <dbReference type="ChEBI" id="CHEBI:57692"/>
    </cofactor>
</comment>
<dbReference type="Gene3D" id="3.30.9.10">
    <property type="entry name" value="D-Amino Acid Oxidase, subunit A, domain 2"/>
    <property type="match status" value="1"/>
</dbReference>
<evidence type="ECO:0000256" key="2">
    <source>
        <dbReference type="ARBA" id="ARBA00007330"/>
    </source>
</evidence>
<dbReference type="EC" id="1.1.5.3" evidence="6"/>
<evidence type="ECO:0000259" key="8">
    <source>
        <dbReference type="Pfam" id="PF16901"/>
    </source>
</evidence>
<dbReference type="GO" id="GO:0046168">
    <property type="term" value="P:glycerol-3-phosphate catabolic process"/>
    <property type="evidence" value="ECO:0007669"/>
    <property type="project" value="TreeGrafter"/>
</dbReference>
<dbReference type="NCBIfam" id="NF009906">
    <property type="entry name" value="PRK13369.1"/>
    <property type="match status" value="1"/>
</dbReference>
<feature type="domain" description="FAD dependent oxidoreductase" evidence="7">
    <location>
        <begin position="6"/>
        <end position="343"/>
    </location>
</feature>
<evidence type="ECO:0000256" key="6">
    <source>
        <dbReference type="RuleBase" id="RU361217"/>
    </source>
</evidence>
<dbReference type="InterPro" id="IPR038299">
    <property type="entry name" value="DAO_C_sf"/>
</dbReference>
<dbReference type="OrthoDB" id="9766796at2"/>
<proteinExistence type="inferred from homology"/>
<protein>
    <recommendedName>
        <fullName evidence="6">Glycerol-3-phosphate dehydrogenase</fullName>
        <ecNumber evidence="6">1.1.5.3</ecNumber>
    </recommendedName>
</protein>
<dbReference type="InterPro" id="IPR031656">
    <property type="entry name" value="DAO_C"/>
</dbReference>
<sequence>MDKTYDLLVVGGGINGAGIARDAAGRGLSVLLVEQRDLASATSSSSTKLIHGGLRYLEHYEFRLVREALQEREVLLAAAPHIIWPLTFVLPHHKGLRPQWMLRAGLFLYDHLAKRKRLPGSKALSLAGTPEGNPLKAQFTRAFSYSDCWVDDARLVVLNAQDAKTRGAEICTRTRCANLVRQIDYWDAELIDAAGSTRTVKARAVVNAAGPWVTRMVENAGLGDKAAGLRLVKGSHIIVPRIHDHDHCYIFQNDDGRIAFAIPYQRDYSLIGTTDVPYKGDPSEVKISDPEIDYLLELVNGYLAKPLGRDDVVWDYSGVRPLYDDKNANASAVTRDYVFDLDTGSAGNAPAILSIYGGKITTYRRLAEHAMQKLCPVLGNKSPDWTANATLPGGDMPDGDYNRFVADLKTRFDWVTPALLDRLARCYGTATRTILGHATSMAQLGQEVAPNLYEAELHYLIANEWACDAEDVLWRRTKLGLGMQPDQVDAVHHWFAAQARLGQAAQSSRQAG</sequence>
<dbReference type="PANTHER" id="PTHR11985">
    <property type="entry name" value="GLYCEROL-3-PHOSPHATE DEHYDROGENASE"/>
    <property type="match status" value="1"/>
</dbReference>
<keyword evidence="5 6" id="KW-0560">Oxidoreductase</keyword>
<dbReference type="GO" id="GO:0004368">
    <property type="term" value="F:glycerol-3-phosphate dehydrogenase (quinone) activity"/>
    <property type="evidence" value="ECO:0007669"/>
    <property type="project" value="UniProtKB-EC"/>
</dbReference>
<dbReference type="InterPro" id="IPR000447">
    <property type="entry name" value="G3P_DH_FAD-dep"/>
</dbReference>
<accession>A0A367WUT9</accession>
<dbReference type="PROSITE" id="PS00977">
    <property type="entry name" value="FAD_G3PDH_1"/>
    <property type="match status" value="1"/>
</dbReference>
<dbReference type="SUPFAM" id="SSF54373">
    <property type="entry name" value="FAD-linked reductases, C-terminal domain"/>
    <property type="match status" value="1"/>
</dbReference>
<evidence type="ECO:0000256" key="5">
    <source>
        <dbReference type="ARBA" id="ARBA00023002"/>
    </source>
</evidence>
<evidence type="ECO:0000256" key="4">
    <source>
        <dbReference type="ARBA" id="ARBA00022827"/>
    </source>
</evidence>
<gene>
    <name evidence="9" type="ORF">TH30_15670</name>
</gene>
<evidence type="ECO:0000313" key="10">
    <source>
        <dbReference type="Proteomes" id="UP000252255"/>
    </source>
</evidence>
<organism evidence="9 10">
    <name type="scientific">Thalassospira profundimaris</name>
    <dbReference type="NCBI Taxonomy" id="502049"/>
    <lineage>
        <taxon>Bacteria</taxon>
        <taxon>Pseudomonadati</taxon>
        <taxon>Pseudomonadota</taxon>
        <taxon>Alphaproteobacteria</taxon>
        <taxon>Rhodospirillales</taxon>
        <taxon>Thalassospiraceae</taxon>
        <taxon>Thalassospira</taxon>
    </lineage>
</organism>
<comment type="caution">
    <text evidence="9">The sequence shown here is derived from an EMBL/GenBank/DDBJ whole genome shotgun (WGS) entry which is preliminary data.</text>
</comment>
<dbReference type="Pfam" id="PF01266">
    <property type="entry name" value="DAO"/>
    <property type="match status" value="1"/>
</dbReference>
<evidence type="ECO:0000256" key="3">
    <source>
        <dbReference type="ARBA" id="ARBA00022630"/>
    </source>
</evidence>
<dbReference type="Gene3D" id="1.10.8.870">
    <property type="entry name" value="Alpha-glycerophosphate oxidase, cap domain"/>
    <property type="match status" value="1"/>
</dbReference>
<dbReference type="Pfam" id="PF16901">
    <property type="entry name" value="DAO_C"/>
    <property type="match status" value="1"/>
</dbReference>
<keyword evidence="3 6" id="KW-0285">Flavoprotein</keyword>
<dbReference type="GO" id="GO:0009331">
    <property type="term" value="C:glycerol-3-phosphate dehydrogenase (FAD) complex"/>
    <property type="evidence" value="ECO:0007669"/>
    <property type="project" value="UniProtKB-UniRule"/>
</dbReference>